<reference evidence="5" key="1">
    <citation type="submission" date="2016-10" db="EMBL/GenBank/DDBJ databases">
        <authorList>
            <person name="Varghese N."/>
        </authorList>
    </citation>
    <scope>NUCLEOTIDE SEQUENCE [LARGE SCALE GENOMIC DNA]</scope>
    <source>
        <strain evidence="5">DSM 45096 / BCRC 16803 / CGMCC 4.1857 / CIP 109030 / JCM 12277 / KCTC 19219 / NBRC 100920 / 33214</strain>
    </source>
</reference>
<dbReference type="InterPro" id="IPR036188">
    <property type="entry name" value="FAD/NAD-bd_sf"/>
</dbReference>
<sequence>MDITTGKVRSALVVGGGVAGPVTAMALQQAGIAATIYEAYDGPADEVGGGMGLAPNGFEAFDAIGVGDAIRAVSTPMNGIVLQSWNGRRLATFGTLPGLDPTRFVMRSELFRTLRQAAEARGITTVHGKRIVDATEDADGVTARFADGTTATADVLIGADGLRSTVRRLIDPSSPAPQFAGTAGFGAMVRDAGVAPTDGMMIMAFGKRCFFAWQVLDDGTGIWFVNLPVPQPLSVNEQREKGGAHWLAHLKQVCEGDATPAAQMLDATDPEAMLFTGSTENMPTNVVWSRGRLVLTGDAAHAPSSSSGQGASLAAESSVELARCLRDLPLPQALARYEELRRPRVERIIKETARTNARKAAGPVARVVRDALLPVMFKMTKPEKNAWQFRYPIDFEAPVG</sequence>
<dbReference type="RefSeq" id="WP_042458902.1">
    <property type="nucleotide sequence ID" value="NZ_BBPN01000055.1"/>
</dbReference>
<proteinExistence type="predicted"/>
<feature type="domain" description="FAD-binding" evidence="3">
    <location>
        <begin position="11"/>
        <end position="194"/>
    </location>
</feature>
<keyword evidence="5" id="KW-1185">Reference proteome</keyword>
<dbReference type="GO" id="GO:0071949">
    <property type="term" value="F:FAD binding"/>
    <property type="evidence" value="ECO:0007669"/>
    <property type="project" value="InterPro"/>
</dbReference>
<keyword evidence="2" id="KW-0503">Monooxygenase</keyword>
<dbReference type="SUPFAM" id="SSF51905">
    <property type="entry name" value="FAD/NAD(P)-binding domain"/>
    <property type="match status" value="1"/>
</dbReference>
<feature type="domain" description="FAD-binding" evidence="3">
    <location>
        <begin position="287"/>
        <end position="351"/>
    </location>
</feature>
<evidence type="ECO:0000259" key="3">
    <source>
        <dbReference type="Pfam" id="PF01494"/>
    </source>
</evidence>
<protein>
    <submittedName>
        <fullName evidence="4">2-polyprenyl-6-methoxyphenol hydroxylase</fullName>
    </submittedName>
</protein>
<name>A0A1H7RQT2_STRJI</name>
<dbReference type="eggNOG" id="COG0654">
    <property type="taxonomic scope" value="Bacteria"/>
</dbReference>
<dbReference type="InterPro" id="IPR050493">
    <property type="entry name" value="FAD-dep_Monooxygenase_BioMet"/>
</dbReference>
<organism evidence="4 5">
    <name type="scientific">Streptacidiphilus jiangxiensis</name>
    <dbReference type="NCBI Taxonomy" id="235985"/>
    <lineage>
        <taxon>Bacteria</taxon>
        <taxon>Bacillati</taxon>
        <taxon>Actinomycetota</taxon>
        <taxon>Actinomycetes</taxon>
        <taxon>Kitasatosporales</taxon>
        <taxon>Streptomycetaceae</taxon>
        <taxon>Streptacidiphilus</taxon>
    </lineage>
</organism>
<evidence type="ECO:0000256" key="1">
    <source>
        <dbReference type="ARBA" id="ARBA00023002"/>
    </source>
</evidence>
<dbReference type="Gene3D" id="3.50.50.60">
    <property type="entry name" value="FAD/NAD(P)-binding domain"/>
    <property type="match status" value="1"/>
</dbReference>
<evidence type="ECO:0000256" key="2">
    <source>
        <dbReference type="ARBA" id="ARBA00023033"/>
    </source>
</evidence>
<dbReference type="PRINTS" id="PR00420">
    <property type="entry name" value="RNGMNOXGNASE"/>
</dbReference>
<accession>A0A1H7RQT2</accession>
<dbReference type="Pfam" id="PF01494">
    <property type="entry name" value="FAD_binding_3"/>
    <property type="match status" value="2"/>
</dbReference>
<dbReference type="AlphaFoldDB" id="A0A1H7RQT2"/>
<evidence type="ECO:0000313" key="4">
    <source>
        <dbReference type="EMBL" id="SEL61747.1"/>
    </source>
</evidence>
<dbReference type="PANTHER" id="PTHR13789:SF309">
    <property type="entry name" value="PUTATIVE (AFU_ORTHOLOGUE AFUA_6G14510)-RELATED"/>
    <property type="match status" value="1"/>
</dbReference>
<keyword evidence="1" id="KW-0560">Oxidoreductase</keyword>
<gene>
    <name evidence="4" type="ORF">SAMN05414137_110230</name>
</gene>
<dbReference type="InterPro" id="IPR002938">
    <property type="entry name" value="FAD-bd"/>
</dbReference>
<dbReference type="STRING" id="235985.SAMN05414137_110230"/>
<dbReference type="GO" id="GO:0004497">
    <property type="term" value="F:monooxygenase activity"/>
    <property type="evidence" value="ECO:0007669"/>
    <property type="project" value="UniProtKB-KW"/>
</dbReference>
<dbReference type="PANTHER" id="PTHR13789">
    <property type="entry name" value="MONOOXYGENASE"/>
    <property type="match status" value="1"/>
</dbReference>
<dbReference type="OrthoDB" id="9782160at2"/>
<dbReference type="EMBL" id="FOAZ01000010">
    <property type="protein sequence ID" value="SEL61747.1"/>
    <property type="molecule type" value="Genomic_DNA"/>
</dbReference>
<evidence type="ECO:0000313" key="5">
    <source>
        <dbReference type="Proteomes" id="UP000183015"/>
    </source>
</evidence>
<dbReference type="Proteomes" id="UP000183015">
    <property type="component" value="Unassembled WGS sequence"/>
</dbReference>